<reference evidence="2 3" key="1">
    <citation type="submission" date="2020-08" db="EMBL/GenBank/DDBJ databases">
        <title>Sequencing the genomes of 1000 actinobacteria strains.</title>
        <authorList>
            <person name="Klenk H.-P."/>
        </authorList>
    </citation>
    <scope>NUCLEOTIDE SEQUENCE [LARGE SCALE GENOMIC DNA]</scope>
    <source>
        <strain evidence="2 3">DSM 20146</strain>
    </source>
</reference>
<dbReference type="EMBL" id="JACHVP010000001">
    <property type="protein sequence ID" value="MBB2965595.1"/>
    <property type="molecule type" value="Genomic_DNA"/>
</dbReference>
<proteinExistence type="predicted"/>
<dbReference type="InterPro" id="IPR053445">
    <property type="entry name" value="CBASS_cN_synthase"/>
</dbReference>
<keyword evidence="3" id="KW-1185">Reference proteome</keyword>
<dbReference type="Proteomes" id="UP000538196">
    <property type="component" value="Unassembled WGS sequence"/>
</dbReference>
<dbReference type="NCBIfam" id="NF041116">
    <property type="entry name" value="CBASS_cyclase_a"/>
    <property type="match status" value="1"/>
</dbReference>
<dbReference type="RefSeq" id="WP_039922220.1">
    <property type="nucleotide sequence ID" value="NZ_JACHVP010000001.1"/>
</dbReference>
<organism evidence="2 3">
    <name type="scientific">Leifsonia aquatica</name>
    <name type="common">Corynebacterium aquaticum</name>
    <dbReference type="NCBI Taxonomy" id="144185"/>
    <lineage>
        <taxon>Bacteria</taxon>
        <taxon>Bacillati</taxon>
        <taxon>Actinomycetota</taxon>
        <taxon>Actinomycetes</taxon>
        <taxon>Micrococcales</taxon>
        <taxon>Microbacteriaceae</taxon>
        <taxon>Leifsonia</taxon>
    </lineage>
</organism>
<accession>A0A7W4USZ7</accession>
<dbReference type="Gene3D" id="1.10.1410.20">
    <property type="entry name" value="2'-5'-oligoadenylate synthetase 1, domain 2"/>
    <property type="match status" value="1"/>
</dbReference>
<dbReference type="InterPro" id="IPR006116">
    <property type="entry name" value="NT_2-5OAS_ClassI-CCAase"/>
</dbReference>
<sequence length="321" mass="35867">MSEITHQHVATFAADRVNLPRQDAAKHRTQVNGLRDRLSSKIAADPGYGLVKSLHAGSVAKGTALKNVNDLDLAVYVKAGEAPSSDSQLVPWLADRLYEATTNMDRDQFEEQTHCVTVHYRGSGLDVDVVPVLYEGEANDIGYLIKKYTGDRLKTSTRLHLDFIGGRRKTYGLEFLELIRLTKWWKRQIITRADPDFKFKSFMIELIWAHLADSGVPLSDYPRALEAFFEWIVKTGLDKRIAFTDYTPASDFPKRGSAPIDILDPVNTENNVAIRYDSVGRDKIVDAAASAYDALTDARFATTKGRAVDGWQEILGPTFKG</sequence>
<name>A0A7W4USZ7_LEIAQ</name>
<dbReference type="AlphaFoldDB" id="A0A7W4USZ7"/>
<dbReference type="CDD" id="cd05400">
    <property type="entry name" value="NT_2-5OAS_ClassI-CCAase"/>
    <property type="match status" value="1"/>
</dbReference>
<dbReference type="SUPFAM" id="SSF81301">
    <property type="entry name" value="Nucleotidyltransferase"/>
    <property type="match status" value="1"/>
</dbReference>
<dbReference type="GO" id="GO:0051607">
    <property type="term" value="P:defense response to virus"/>
    <property type="evidence" value="ECO:0007669"/>
    <property type="project" value="UniProtKB-KW"/>
</dbReference>
<comment type="caution">
    <text evidence="2">The sequence shown here is derived from an EMBL/GenBank/DDBJ whole genome shotgun (WGS) entry which is preliminary data.</text>
</comment>
<gene>
    <name evidence="2" type="ORF">FHX33_000327</name>
</gene>
<dbReference type="InterPro" id="IPR043519">
    <property type="entry name" value="NT_sf"/>
</dbReference>
<dbReference type="GO" id="GO:0016779">
    <property type="term" value="F:nucleotidyltransferase activity"/>
    <property type="evidence" value="ECO:0007669"/>
    <property type="project" value="InterPro"/>
</dbReference>
<dbReference type="Gene3D" id="3.30.460.10">
    <property type="entry name" value="Beta Polymerase, domain 2"/>
    <property type="match status" value="1"/>
</dbReference>
<evidence type="ECO:0000313" key="3">
    <source>
        <dbReference type="Proteomes" id="UP000538196"/>
    </source>
</evidence>
<dbReference type="Pfam" id="PF18144">
    <property type="entry name" value="SMODS"/>
    <property type="match status" value="1"/>
</dbReference>
<evidence type="ECO:0000256" key="1">
    <source>
        <dbReference type="ARBA" id="ARBA00023118"/>
    </source>
</evidence>
<protein>
    <recommendedName>
        <fullName evidence="4">Nucleotidyltransferase</fullName>
    </recommendedName>
</protein>
<keyword evidence="1" id="KW-0051">Antiviral defense</keyword>
<evidence type="ECO:0000313" key="2">
    <source>
        <dbReference type="EMBL" id="MBB2965595.1"/>
    </source>
</evidence>
<evidence type="ECO:0008006" key="4">
    <source>
        <dbReference type="Google" id="ProtNLM"/>
    </source>
</evidence>